<dbReference type="InterPro" id="IPR001684">
    <property type="entry name" value="Ribosomal_bL27"/>
</dbReference>
<dbReference type="GO" id="GO:1990904">
    <property type="term" value="C:ribonucleoprotein complex"/>
    <property type="evidence" value="ECO:0007669"/>
    <property type="project" value="UniProtKB-KW"/>
</dbReference>
<evidence type="ECO:0000313" key="7">
    <source>
        <dbReference type="Proteomes" id="UP000229370"/>
    </source>
</evidence>
<keyword evidence="2 6" id="KW-0689">Ribosomal protein</keyword>
<dbReference type="GO" id="GO:0005840">
    <property type="term" value="C:ribosome"/>
    <property type="evidence" value="ECO:0007669"/>
    <property type="project" value="UniProtKB-KW"/>
</dbReference>
<dbReference type="PRINTS" id="PR00063">
    <property type="entry name" value="RIBOSOMALL27"/>
</dbReference>
<evidence type="ECO:0000256" key="1">
    <source>
        <dbReference type="ARBA" id="ARBA00010797"/>
    </source>
</evidence>
<dbReference type="Gene3D" id="2.40.50.100">
    <property type="match status" value="1"/>
</dbReference>
<dbReference type="Proteomes" id="UP000229370">
    <property type="component" value="Unassembled WGS sequence"/>
</dbReference>
<dbReference type="InterPro" id="IPR018261">
    <property type="entry name" value="Ribosomal_bL27_CS"/>
</dbReference>
<dbReference type="AlphaFoldDB" id="A0A2M8GNH4"/>
<dbReference type="SUPFAM" id="SSF110324">
    <property type="entry name" value="Ribosomal L27 protein-like"/>
    <property type="match status" value="1"/>
</dbReference>
<reference evidence="7" key="1">
    <citation type="submission" date="2017-09" db="EMBL/GenBank/DDBJ databases">
        <title>Depth-based differentiation of microbial function through sediment-hosted aquifers and enrichment of novel symbionts in the deep terrestrial subsurface.</title>
        <authorList>
            <person name="Probst A.J."/>
            <person name="Ladd B."/>
            <person name="Jarett J.K."/>
            <person name="Geller-Mcgrath D.E."/>
            <person name="Sieber C.M.K."/>
            <person name="Emerson J.B."/>
            <person name="Anantharaman K."/>
            <person name="Thomas B.C."/>
            <person name="Malmstrom R."/>
            <person name="Stieglmeier M."/>
            <person name="Klingl A."/>
            <person name="Woyke T."/>
            <person name="Ryan C.M."/>
            <person name="Banfield J.F."/>
        </authorList>
    </citation>
    <scope>NUCLEOTIDE SEQUENCE [LARGE SCALE GENOMIC DNA]</scope>
</reference>
<dbReference type="EMBL" id="PFQK01000027">
    <property type="protein sequence ID" value="PJC82096.1"/>
    <property type="molecule type" value="Genomic_DNA"/>
</dbReference>
<evidence type="ECO:0000256" key="3">
    <source>
        <dbReference type="ARBA" id="ARBA00023274"/>
    </source>
</evidence>
<sequence>MAHTKAQKAVKGNRDSRSKRLGVKIFGGQSVRPGNVIIRQRGTKVRAGEGVLLSKDKTLMALRNGTVKFSRKKGRQFVSVIST</sequence>
<dbReference type="Pfam" id="PF01016">
    <property type="entry name" value="Ribosomal_L27"/>
    <property type="match status" value="1"/>
</dbReference>
<evidence type="ECO:0000256" key="5">
    <source>
        <dbReference type="ARBA" id="ARBA00035477"/>
    </source>
</evidence>
<dbReference type="GO" id="GO:0006412">
    <property type="term" value="P:translation"/>
    <property type="evidence" value="ECO:0007669"/>
    <property type="project" value="InterPro"/>
</dbReference>
<comment type="caution">
    <text evidence="6">The sequence shown here is derived from an EMBL/GenBank/DDBJ whole genome shotgun (WGS) entry which is preliminary data.</text>
</comment>
<comment type="similarity">
    <text evidence="1">Belongs to the bacterial ribosomal protein bL27 family.</text>
</comment>
<accession>A0A2M8GNH4</accession>
<protein>
    <recommendedName>
        <fullName evidence="4">Large ribosomal subunit protein bL27</fullName>
    </recommendedName>
    <alternativeName>
        <fullName evidence="5">50S ribosomal protein L27</fullName>
    </alternativeName>
</protein>
<evidence type="ECO:0000313" key="6">
    <source>
        <dbReference type="EMBL" id="PJC82096.1"/>
    </source>
</evidence>
<gene>
    <name evidence="6" type="ORF">CO007_01245</name>
</gene>
<dbReference type="PANTHER" id="PTHR15893:SF0">
    <property type="entry name" value="LARGE RIBOSOMAL SUBUNIT PROTEIN BL27M"/>
    <property type="match status" value="1"/>
</dbReference>
<dbReference type="GO" id="GO:0003735">
    <property type="term" value="F:structural constituent of ribosome"/>
    <property type="evidence" value="ECO:0007669"/>
    <property type="project" value="InterPro"/>
</dbReference>
<keyword evidence="3" id="KW-0687">Ribonucleoprotein</keyword>
<proteinExistence type="inferred from homology"/>
<dbReference type="PROSITE" id="PS00831">
    <property type="entry name" value="RIBOSOMAL_L27"/>
    <property type="match status" value="1"/>
</dbReference>
<evidence type="ECO:0000256" key="4">
    <source>
        <dbReference type="ARBA" id="ARBA00035175"/>
    </source>
</evidence>
<dbReference type="PANTHER" id="PTHR15893">
    <property type="entry name" value="RIBOSOMAL PROTEIN L27"/>
    <property type="match status" value="1"/>
</dbReference>
<evidence type="ECO:0000256" key="2">
    <source>
        <dbReference type="ARBA" id="ARBA00022980"/>
    </source>
</evidence>
<name>A0A2M8GNH4_9BACT</name>
<organism evidence="6 7">
    <name type="scientific">Candidatus Roizmanbacteria bacterium CG_4_8_14_3_um_filter_36_10</name>
    <dbReference type="NCBI Taxonomy" id="1974834"/>
    <lineage>
        <taxon>Bacteria</taxon>
        <taxon>Candidatus Roizmaniibacteriota</taxon>
    </lineage>
</organism>